<evidence type="ECO:0000313" key="4">
    <source>
        <dbReference type="EMBL" id="CAB4692683.1"/>
    </source>
</evidence>
<evidence type="ECO:0000256" key="2">
    <source>
        <dbReference type="ARBA" id="ARBA00023125"/>
    </source>
</evidence>
<dbReference type="GO" id="GO:0003677">
    <property type="term" value="F:DNA binding"/>
    <property type="evidence" value="ECO:0007669"/>
    <property type="project" value="UniProtKB-KW"/>
</dbReference>
<gene>
    <name evidence="4" type="ORF">UFOPK2370_01065</name>
</gene>
<dbReference type="Gene3D" id="1.10.10.10">
    <property type="entry name" value="Winged helix-like DNA-binding domain superfamily/Winged helix DNA-binding domain"/>
    <property type="match status" value="1"/>
</dbReference>
<feature type="domain" description="Response regulatory" evidence="3">
    <location>
        <begin position="6"/>
        <end position="146"/>
    </location>
</feature>
<sequence>MAATQKLLVVEDNQFMRALITELLESEGFEVQAVETASAAVKAAASFDPDAAILDVELGIGPNGFDLARILREGNEELGLVFLTNIPEPKTIGVDNRSIPKDAAYLVKESVGNIELLLRAIKASLRGRVGADLRQDREVHSLSNLSRSQLDLLHMAALGLSNTEIAQRRGTTVRAVENLFKRAIESAGIEVGPGEHGRVLAVRKYIETVVLPKS</sequence>
<evidence type="ECO:0000256" key="1">
    <source>
        <dbReference type="ARBA" id="ARBA00022553"/>
    </source>
</evidence>
<dbReference type="PROSITE" id="PS50110">
    <property type="entry name" value="RESPONSE_REGULATORY"/>
    <property type="match status" value="1"/>
</dbReference>
<dbReference type="Pfam" id="PF00072">
    <property type="entry name" value="Response_reg"/>
    <property type="match status" value="1"/>
</dbReference>
<accession>A0A6J6P7L9</accession>
<dbReference type="SMART" id="SM00421">
    <property type="entry name" value="HTH_LUXR"/>
    <property type="match status" value="1"/>
</dbReference>
<dbReference type="GO" id="GO:0000160">
    <property type="term" value="P:phosphorelay signal transduction system"/>
    <property type="evidence" value="ECO:0007669"/>
    <property type="project" value="InterPro"/>
</dbReference>
<dbReference type="EMBL" id="CAEZXK010000037">
    <property type="protein sequence ID" value="CAB4692683.1"/>
    <property type="molecule type" value="Genomic_DNA"/>
</dbReference>
<dbReference type="PANTHER" id="PTHR44591:SF3">
    <property type="entry name" value="RESPONSE REGULATORY DOMAIN-CONTAINING PROTEIN"/>
    <property type="match status" value="1"/>
</dbReference>
<protein>
    <submittedName>
        <fullName evidence="4">Unannotated protein</fullName>
    </submittedName>
</protein>
<evidence type="ECO:0000259" key="3">
    <source>
        <dbReference type="PROSITE" id="PS50110"/>
    </source>
</evidence>
<dbReference type="AlphaFoldDB" id="A0A6J6P7L9"/>
<dbReference type="PANTHER" id="PTHR44591">
    <property type="entry name" value="STRESS RESPONSE REGULATOR PROTEIN 1"/>
    <property type="match status" value="1"/>
</dbReference>
<dbReference type="SMART" id="SM00448">
    <property type="entry name" value="REC"/>
    <property type="match status" value="1"/>
</dbReference>
<dbReference type="InterPro" id="IPR001789">
    <property type="entry name" value="Sig_transdc_resp-reg_receiver"/>
</dbReference>
<dbReference type="InterPro" id="IPR000792">
    <property type="entry name" value="Tscrpt_reg_LuxR_C"/>
</dbReference>
<reference evidence="4" key="1">
    <citation type="submission" date="2020-05" db="EMBL/GenBank/DDBJ databases">
        <authorList>
            <person name="Chiriac C."/>
            <person name="Salcher M."/>
            <person name="Ghai R."/>
            <person name="Kavagutti S V."/>
        </authorList>
    </citation>
    <scope>NUCLEOTIDE SEQUENCE</scope>
</reference>
<dbReference type="InterPro" id="IPR050595">
    <property type="entry name" value="Bact_response_regulator"/>
</dbReference>
<dbReference type="GO" id="GO:0006355">
    <property type="term" value="P:regulation of DNA-templated transcription"/>
    <property type="evidence" value="ECO:0007669"/>
    <property type="project" value="InterPro"/>
</dbReference>
<dbReference type="Gene3D" id="3.40.50.2300">
    <property type="match status" value="1"/>
</dbReference>
<name>A0A6J6P7L9_9ZZZZ</name>
<dbReference type="InterPro" id="IPR011006">
    <property type="entry name" value="CheY-like_superfamily"/>
</dbReference>
<keyword evidence="2" id="KW-0238">DNA-binding</keyword>
<keyword evidence="1" id="KW-0597">Phosphoprotein</keyword>
<dbReference type="InterPro" id="IPR036388">
    <property type="entry name" value="WH-like_DNA-bd_sf"/>
</dbReference>
<dbReference type="CDD" id="cd00156">
    <property type="entry name" value="REC"/>
    <property type="match status" value="1"/>
</dbReference>
<organism evidence="4">
    <name type="scientific">freshwater metagenome</name>
    <dbReference type="NCBI Taxonomy" id="449393"/>
    <lineage>
        <taxon>unclassified sequences</taxon>
        <taxon>metagenomes</taxon>
        <taxon>ecological metagenomes</taxon>
    </lineage>
</organism>
<dbReference type="InterPro" id="IPR016032">
    <property type="entry name" value="Sig_transdc_resp-reg_C-effctor"/>
</dbReference>
<dbReference type="SUPFAM" id="SSF46894">
    <property type="entry name" value="C-terminal effector domain of the bipartite response regulators"/>
    <property type="match status" value="1"/>
</dbReference>
<dbReference type="SUPFAM" id="SSF52172">
    <property type="entry name" value="CheY-like"/>
    <property type="match status" value="1"/>
</dbReference>
<proteinExistence type="predicted"/>